<name>A0A178MLD7_9PROT</name>
<dbReference type="Proteomes" id="UP000078428">
    <property type="component" value="Unassembled WGS sequence"/>
</dbReference>
<keyword evidence="3" id="KW-1185">Reference proteome</keyword>
<dbReference type="RefSeq" id="WP_068493272.1">
    <property type="nucleotide sequence ID" value="NZ_LWQT01000062.1"/>
</dbReference>
<dbReference type="InterPro" id="IPR003251">
    <property type="entry name" value="Rr_diiron-bd_dom"/>
</dbReference>
<dbReference type="Pfam" id="PF02915">
    <property type="entry name" value="Rubrerythrin"/>
    <property type="match status" value="1"/>
</dbReference>
<dbReference type="EMBL" id="LWQT01000062">
    <property type="protein sequence ID" value="OAN49510.1"/>
    <property type="molecule type" value="Genomic_DNA"/>
</dbReference>
<accession>A0A178MLD7</accession>
<protein>
    <submittedName>
        <fullName evidence="2">Rubrerythrin</fullName>
    </submittedName>
</protein>
<dbReference type="STRING" id="1285242.A6A04_19325"/>
<evidence type="ECO:0000259" key="1">
    <source>
        <dbReference type="Pfam" id="PF02915"/>
    </source>
</evidence>
<dbReference type="Gene3D" id="1.20.1260.10">
    <property type="match status" value="1"/>
</dbReference>
<dbReference type="OrthoDB" id="5765875at2"/>
<evidence type="ECO:0000313" key="3">
    <source>
        <dbReference type="Proteomes" id="UP000078428"/>
    </source>
</evidence>
<dbReference type="AlphaFoldDB" id="A0A178MLD7"/>
<dbReference type="GO" id="GO:0016491">
    <property type="term" value="F:oxidoreductase activity"/>
    <property type="evidence" value="ECO:0007669"/>
    <property type="project" value="InterPro"/>
</dbReference>
<dbReference type="InterPro" id="IPR009078">
    <property type="entry name" value="Ferritin-like_SF"/>
</dbReference>
<sequence length="168" mass="18862">MTNKVALFLAHAVAMEQEAADRYEELADTMDVHNNGDVAELFRQMAKYSRLHGASVAQRASGYDLPKLKSWQFRWNTPEPPEVGDFVGGHYLMTPYHALEFALENERRGHQFYAGEAARNEDATVRAMAAEMAAEEVEHVSELEAWIARTPVPDADWADDPDEAVVPD</sequence>
<gene>
    <name evidence="2" type="ORF">A6A04_19325</name>
</gene>
<dbReference type="CDD" id="cd01045">
    <property type="entry name" value="Ferritin_like_AB"/>
    <property type="match status" value="1"/>
</dbReference>
<dbReference type="GO" id="GO:0046872">
    <property type="term" value="F:metal ion binding"/>
    <property type="evidence" value="ECO:0007669"/>
    <property type="project" value="InterPro"/>
</dbReference>
<proteinExistence type="predicted"/>
<comment type="caution">
    <text evidence="2">The sequence shown here is derived from an EMBL/GenBank/DDBJ whole genome shotgun (WGS) entry which is preliminary data.</text>
</comment>
<dbReference type="SUPFAM" id="SSF47240">
    <property type="entry name" value="Ferritin-like"/>
    <property type="match status" value="1"/>
</dbReference>
<reference evidence="2 3" key="1">
    <citation type="submission" date="2016-04" db="EMBL/GenBank/DDBJ databases">
        <title>Draft genome sequence of freshwater magnetotactic bacteria Magnetospirillum marisnigri SP-1 and Magnetospirillum moscoviense BB-1.</title>
        <authorList>
            <person name="Koziaeva V."/>
            <person name="Dziuba M.V."/>
            <person name="Ivanov T.M."/>
            <person name="Kuznetsov B."/>
            <person name="Grouzdev D.S."/>
        </authorList>
    </citation>
    <scope>NUCLEOTIDE SEQUENCE [LARGE SCALE GENOMIC DNA]</scope>
    <source>
        <strain evidence="2 3">SP-1</strain>
    </source>
</reference>
<evidence type="ECO:0000313" key="2">
    <source>
        <dbReference type="EMBL" id="OAN49510.1"/>
    </source>
</evidence>
<dbReference type="InterPro" id="IPR012347">
    <property type="entry name" value="Ferritin-like"/>
</dbReference>
<organism evidence="2 3">
    <name type="scientific">Paramagnetospirillum marisnigri</name>
    <dbReference type="NCBI Taxonomy" id="1285242"/>
    <lineage>
        <taxon>Bacteria</taxon>
        <taxon>Pseudomonadati</taxon>
        <taxon>Pseudomonadota</taxon>
        <taxon>Alphaproteobacteria</taxon>
        <taxon>Rhodospirillales</taxon>
        <taxon>Magnetospirillaceae</taxon>
        <taxon>Paramagnetospirillum</taxon>
    </lineage>
</organism>
<feature type="domain" description="Rubrerythrin diiron-binding" evidence="1">
    <location>
        <begin position="8"/>
        <end position="60"/>
    </location>
</feature>